<proteinExistence type="predicted"/>
<dbReference type="Gene3D" id="3.10.310.70">
    <property type="match status" value="1"/>
</dbReference>
<dbReference type="PATRIC" id="fig|1195763.3.peg.1616"/>
<dbReference type="InterPro" id="IPR013108">
    <property type="entry name" value="Amidohydro_3"/>
</dbReference>
<dbReference type="Gene3D" id="2.30.40.10">
    <property type="entry name" value="Urease, subunit C, domain 1"/>
    <property type="match status" value="1"/>
</dbReference>
<protein>
    <recommendedName>
        <fullName evidence="2">Amidohydrolase 3 domain-containing protein</fullName>
    </recommendedName>
</protein>
<dbReference type="EMBL" id="LDOT01000007">
    <property type="protein sequence ID" value="KLV06993.1"/>
    <property type="molecule type" value="Genomic_DNA"/>
</dbReference>
<keyword evidence="1" id="KW-0732">Signal</keyword>
<sequence length="548" mass="60885">MMWVLLVMLTTSAPLAASAQALDILISGGSVYKHPAGTVVGIKQGKIAYLGSMDNAQSLIGEDTQHIRAHGRALYPGFIELHGHLLDNVVFSRFACLLEPEKGELGREVCREVVDKLEEGQWLIGHGAGLLFKDLSPYSPRQWLDRYFPDVPVVIAEPHSSLVWANTKAFELMMINNYSIDPVGGKVLRDHNNEPTGVMLGAMAELTMEQAWRSHRVRLCGLSEEYVMSVVPLESNGVTTLGDAGNFWLYGGINFWKHLDDEGVLKIRVSVRPRLSPYKAINEQLEGLRLIFRNELTSRLIINQVSVQVDGNYGLKTARVSGRYQPPYLNGEASGLFYFSPTELNAWLLRLSEIGYGAFFHAEGDEAIKAVLYSLENVRNMNNDSRYTLSNMKFIHPDSERMLARLDVATTFYEAEHHEIPVIRDNLIEQGLRPVSLRRLHAAGVSVSLSSESYGNEQVMPLRRISEAMLDNQLGIASVNKAIDSYTIEPAKALGIDAITGSIVLGKSADLILLEQDLSKLAVEDIASVKVLMTMLQGEITYRDENRG</sequence>
<accession>A0A0J1H5J2</accession>
<dbReference type="Gene3D" id="3.20.20.140">
    <property type="entry name" value="Metal-dependent hydrolases"/>
    <property type="match status" value="1"/>
</dbReference>
<comment type="caution">
    <text evidence="3">The sequence shown here is derived from an EMBL/GenBank/DDBJ whole genome shotgun (WGS) entry which is preliminary data.</text>
</comment>
<dbReference type="GO" id="GO:0016810">
    <property type="term" value="F:hydrolase activity, acting on carbon-nitrogen (but not peptide) bonds"/>
    <property type="evidence" value="ECO:0007669"/>
    <property type="project" value="InterPro"/>
</dbReference>
<dbReference type="Pfam" id="PF07969">
    <property type="entry name" value="Amidohydro_3"/>
    <property type="match status" value="1"/>
</dbReference>
<feature type="chain" id="PRO_5005252202" description="Amidohydrolase 3 domain-containing protein" evidence="1">
    <location>
        <begin position="22"/>
        <end position="548"/>
    </location>
</feature>
<organism evidence="3 4">
    <name type="scientific">Photobacterium aquae</name>
    <dbReference type="NCBI Taxonomy" id="1195763"/>
    <lineage>
        <taxon>Bacteria</taxon>
        <taxon>Pseudomonadati</taxon>
        <taxon>Pseudomonadota</taxon>
        <taxon>Gammaproteobacteria</taxon>
        <taxon>Vibrionales</taxon>
        <taxon>Vibrionaceae</taxon>
        <taxon>Photobacterium</taxon>
    </lineage>
</organism>
<dbReference type="AlphaFoldDB" id="A0A0J1H5J2"/>
<keyword evidence="4" id="KW-1185">Reference proteome</keyword>
<name>A0A0J1H5J2_9GAMM</name>
<dbReference type="SUPFAM" id="SSF51338">
    <property type="entry name" value="Composite domain of metallo-dependent hydrolases"/>
    <property type="match status" value="1"/>
</dbReference>
<feature type="signal peptide" evidence="1">
    <location>
        <begin position="1"/>
        <end position="21"/>
    </location>
</feature>
<gene>
    <name evidence="3" type="ORF">ABT56_07550</name>
</gene>
<evidence type="ECO:0000313" key="4">
    <source>
        <dbReference type="Proteomes" id="UP000036097"/>
    </source>
</evidence>
<evidence type="ECO:0000313" key="3">
    <source>
        <dbReference type="EMBL" id="KLV06993.1"/>
    </source>
</evidence>
<dbReference type="InterPro" id="IPR032466">
    <property type="entry name" value="Metal_Hydrolase"/>
</dbReference>
<reference evidence="3 4" key="1">
    <citation type="submission" date="2015-05" db="EMBL/GenBank/DDBJ databases">
        <title>Photobacterium galathea sp. nov.</title>
        <authorList>
            <person name="Machado H."/>
            <person name="Gram L."/>
        </authorList>
    </citation>
    <scope>NUCLEOTIDE SEQUENCE [LARGE SCALE GENOMIC DNA]</scope>
    <source>
        <strain evidence="3 4">CGMCC 1.12159</strain>
    </source>
</reference>
<evidence type="ECO:0000259" key="2">
    <source>
        <dbReference type="Pfam" id="PF07969"/>
    </source>
</evidence>
<dbReference type="PANTHER" id="PTHR22642">
    <property type="entry name" value="IMIDAZOLONEPROPIONASE"/>
    <property type="match status" value="1"/>
</dbReference>
<dbReference type="SUPFAM" id="SSF51556">
    <property type="entry name" value="Metallo-dependent hydrolases"/>
    <property type="match status" value="1"/>
</dbReference>
<dbReference type="STRING" id="1195763.ABT56_07550"/>
<feature type="domain" description="Amidohydrolase 3" evidence="2">
    <location>
        <begin position="69"/>
        <end position="542"/>
    </location>
</feature>
<dbReference type="PANTHER" id="PTHR22642:SF2">
    <property type="entry name" value="PROTEIN LONG AFTER FAR-RED 3"/>
    <property type="match status" value="1"/>
</dbReference>
<dbReference type="Proteomes" id="UP000036097">
    <property type="component" value="Unassembled WGS sequence"/>
</dbReference>
<dbReference type="InterPro" id="IPR011059">
    <property type="entry name" value="Metal-dep_hydrolase_composite"/>
</dbReference>
<evidence type="ECO:0000256" key="1">
    <source>
        <dbReference type="SAM" id="SignalP"/>
    </source>
</evidence>